<evidence type="ECO:0000313" key="4">
    <source>
        <dbReference type="Proteomes" id="UP000184305"/>
    </source>
</evidence>
<sequence>MFVSRLAVFGAALGLSSLALAANPTHYPLTLENCGQQLTFAAAPSNAVTIGQAGTEILYSLGLGERMAGTSLWFSHVLPEFEAQNAKVPRLADNDPSFESVINKRPGLVAVQFEWMVGEQGVVGTRKQFHDLSIPTYIMPTDCEGKDNLVGSDGTRLQPFQIDSLYKSIRQLAAIFDVQDKGDALVNDLQARLGEAVADAEQRKARDISALFWFSSPDMELDPYVAGQKGVADYMMKSLGLRNVVESSEEWPTVGWETLAKANPSVLVLARMDRRRFPADDVEKKLEFLRNDPVAKHMDAVKNGRIVIIDADGMQASLRMISGIETLAKAVDGFDIKR</sequence>
<organism evidence="3 4">
    <name type="scientific">Phytopseudomonas punonensis</name>
    <dbReference type="NCBI Taxonomy" id="1220495"/>
    <lineage>
        <taxon>Bacteria</taxon>
        <taxon>Pseudomonadati</taxon>
        <taxon>Pseudomonadota</taxon>
        <taxon>Gammaproteobacteria</taxon>
        <taxon>Pseudomonadales</taxon>
        <taxon>Pseudomonadaceae</taxon>
        <taxon>Phytopseudomonas</taxon>
    </lineage>
</organism>
<dbReference type="OrthoDB" id="9797850at2"/>
<dbReference type="STRING" id="1220495.SAMN05216288_3553"/>
<evidence type="ECO:0000256" key="1">
    <source>
        <dbReference type="SAM" id="SignalP"/>
    </source>
</evidence>
<feature type="chain" id="PRO_5009926941" evidence="1">
    <location>
        <begin position="22"/>
        <end position="338"/>
    </location>
</feature>
<protein>
    <submittedName>
        <fullName evidence="3">Iron complex transport system substrate-binding protein</fullName>
    </submittedName>
</protein>
<dbReference type="EMBL" id="FRBQ01000005">
    <property type="protein sequence ID" value="SHM40830.1"/>
    <property type="molecule type" value="Genomic_DNA"/>
</dbReference>
<gene>
    <name evidence="3" type="ORF">SAMN05216288_3553</name>
</gene>
<proteinExistence type="predicted"/>
<evidence type="ECO:0000313" key="3">
    <source>
        <dbReference type="EMBL" id="SHM40830.1"/>
    </source>
</evidence>
<reference evidence="4" key="1">
    <citation type="submission" date="2016-11" db="EMBL/GenBank/DDBJ databases">
        <authorList>
            <person name="Varghese N."/>
            <person name="Submissions S."/>
        </authorList>
    </citation>
    <scope>NUCLEOTIDE SEQUENCE [LARGE SCALE GENOMIC DNA]</scope>
    <source>
        <strain evidence="4">CECT 8089</strain>
    </source>
</reference>
<keyword evidence="1" id="KW-0732">Signal</keyword>
<accession>A0A1M7IJE1</accession>
<dbReference type="SUPFAM" id="SSF53807">
    <property type="entry name" value="Helical backbone' metal receptor"/>
    <property type="match status" value="1"/>
</dbReference>
<dbReference type="PROSITE" id="PS50983">
    <property type="entry name" value="FE_B12_PBP"/>
    <property type="match status" value="1"/>
</dbReference>
<dbReference type="Gene3D" id="3.40.50.1980">
    <property type="entry name" value="Nitrogenase molybdenum iron protein domain"/>
    <property type="match status" value="2"/>
</dbReference>
<dbReference type="PANTHER" id="PTHR30535">
    <property type="entry name" value="VITAMIN B12-BINDING PROTEIN"/>
    <property type="match status" value="1"/>
</dbReference>
<dbReference type="RefSeq" id="WP_073266742.1">
    <property type="nucleotide sequence ID" value="NZ_FRBQ01000005.1"/>
</dbReference>
<dbReference type="InterPro" id="IPR050902">
    <property type="entry name" value="ABC_Transporter_SBP"/>
</dbReference>
<dbReference type="PANTHER" id="PTHR30535:SF7">
    <property type="entry name" value="IRON(III) DICITRATE-BINDING PROTEIN"/>
    <property type="match status" value="1"/>
</dbReference>
<feature type="domain" description="Fe/B12 periplasmic-binding" evidence="2">
    <location>
        <begin position="46"/>
        <end position="338"/>
    </location>
</feature>
<keyword evidence="4" id="KW-1185">Reference proteome</keyword>
<dbReference type="AlphaFoldDB" id="A0A1M7IJE1"/>
<dbReference type="Pfam" id="PF01497">
    <property type="entry name" value="Peripla_BP_2"/>
    <property type="match status" value="1"/>
</dbReference>
<dbReference type="InterPro" id="IPR002491">
    <property type="entry name" value="ABC_transptr_periplasmic_BD"/>
</dbReference>
<dbReference type="Proteomes" id="UP000184305">
    <property type="component" value="Unassembled WGS sequence"/>
</dbReference>
<feature type="signal peptide" evidence="1">
    <location>
        <begin position="1"/>
        <end position="21"/>
    </location>
</feature>
<name>A0A1M7IJE1_9GAMM</name>
<dbReference type="CDD" id="cd01148">
    <property type="entry name" value="TroA_a"/>
    <property type="match status" value="1"/>
</dbReference>
<evidence type="ECO:0000259" key="2">
    <source>
        <dbReference type="PROSITE" id="PS50983"/>
    </source>
</evidence>